<dbReference type="SUPFAM" id="SSF53597">
    <property type="entry name" value="Dihydrofolate reductase-like"/>
    <property type="match status" value="1"/>
</dbReference>
<sequence length="257" mass="26126">MELPVLDLLVPTAEAGPVPVVAGEPVLRALYAVPSGGSHVRGNMISTVDGAASGGDGLSGSINGPADGRVFSVLRSLADVVLVGAGTVRAEGYADLALRPDLRAVRTGEGRTPEPGLAVVTRTGDLPEQVLTARPSPWVVTVADAPGLPRLRRVLPADRLVVHDGGVDLTATLEVLGHAGMPHVLCEGGPRLLGAMLAGGLVDELCLTTSPLVTAGTAGRVVGAPTQLDPPLTGTLETLLHGDGMLMARWRLTATAP</sequence>
<dbReference type="AlphaFoldDB" id="A0A0A0BZ84"/>
<dbReference type="Pfam" id="PF01872">
    <property type="entry name" value="RibD_C"/>
    <property type="match status" value="1"/>
</dbReference>
<comment type="caution">
    <text evidence="5">The sequence shown here is derived from an EMBL/GenBank/DDBJ whole genome shotgun (WGS) entry which is preliminary data.</text>
</comment>
<reference evidence="5 6" key="1">
    <citation type="submission" date="2013-08" db="EMBL/GenBank/DDBJ databases">
        <title>Genome sequencing of Cellulomonas bogoriensis 69B4.</title>
        <authorList>
            <person name="Chen F."/>
            <person name="Li Y."/>
            <person name="Wang G."/>
        </authorList>
    </citation>
    <scope>NUCLEOTIDE SEQUENCE [LARGE SCALE GENOMIC DNA]</scope>
    <source>
        <strain evidence="5 6">69B4</strain>
    </source>
</reference>
<evidence type="ECO:0000313" key="6">
    <source>
        <dbReference type="Proteomes" id="UP000054314"/>
    </source>
</evidence>
<keyword evidence="6" id="KW-1185">Reference proteome</keyword>
<dbReference type="OrthoDB" id="5243299at2"/>
<evidence type="ECO:0000259" key="4">
    <source>
        <dbReference type="Pfam" id="PF01872"/>
    </source>
</evidence>
<dbReference type="InterPro" id="IPR050765">
    <property type="entry name" value="Riboflavin_Biosynth_HTPR"/>
</dbReference>
<dbReference type="PANTHER" id="PTHR38011">
    <property type="entry name" value="DIHYDROFOLATE REDUCTASE FAMILY PROTEIN (AFU_ORTHOLOGUE AFUA_8G06820)"/>
    <property type="match status" value="1"/>
</dbReference>
<evidence type="ECO:0000256" key="3">
    <source>
        <dbReference type="ARBA" id="ARBA00023002"/>
    </source>
</evidence>
<gene>
    <name evidence="5" type="ORF">N869_15510</name>
</gene>
<dbReference type="RefSeq" id="WP_035059706.1">
    <property type="nucleotide sequence ID" value="NZ_AXCZ01000057.1"/>
</dbReference>
<dbReference type="GO" id="GO:0009231">
    <property type="term" value="P:riboflavin biosynthetic process"/>
    <property type="evidence" value="ECO:0007669"/>
    <property type="project" value="InterPro"/>
</dbReference>
<evidence type="ECO:0000256" key="1">
    <source>
        <dbReference type="ARBA" id="ARBA00005104"/>
    </source>
</evidence>
<dbReference type="GO" id="GO:0008703">
    <property type="term" value="F:5-amino-6-(5-phosphoribosylamino)uracil reductase activity"/>
    <property type="evidence" value="ECO:0007669"/>
    <property type="project" value="InterPro"/>
</dbReference>
<feature type="domain" description="Bacterial bifunctional deaminase-reductase C-terminal" evidence="4">
    <location>
        <begin position="39"/>
        <end position="222"/>
    </location>
</feature>
<keyword evidence="3" id="KW-0560">Oxidoreductase</keyword>
<dbReference type="Proteomes" id="UP000054314">
    <property type="component" value="Unassembled WGS sequence"/>
</dbReference>
<evidence type="ECO:0000313" key="5">
    <source>
        <dbReference type="EMBL" id="KGM13216.1"/>
    </source>
</evidence>
<dbReference type="PANTHER" id="PTHR38011:SF7">
    <property type="entry name" value="2,5-DIAMINO-6-RIBOSYLAMINO-4(3H)-PYRIMIDINONE 5'-PHOSPHATE REDUCTASE"/>
    <property type="match status" value="1"/>
</dbReference>
<dbReference type="InterPro" id="IPR002734">
    <property type="entry name" value="RibDG_C"/>
</dbReference>
<dbReference type="Gene3D" id="3.40.430.10">
    <property type="entry name" value="Dihydrofolate Reductase, subunit A"/>
    <property type="match status" value="1"/>
</dbReference>
<comment type="pathway">
    <text evidence="1">Cofactor biosynthesis; riboflavin biosynthesis.</text>
</comment>
<keyword evidence="2" id="KW-0521">NADP</keyword>
<name>A0A0A0BZ84_9CELL</name>
<dbReference type="EMBL" id="AXCZ01000057">
    <property type="protein sequence ID" value="KGM13216.1"/>
    <property type="molecule type" value="Genomic_DNA"/>
</dbReference>
<evidence type="ECO:0000256" key="2">
    <source>
        <dbReference type="ARBA" id="ARBA00022857"/>
    </source>
</evidence>
<dbReference type="InterPro" id="IPR024072">
    <property type="entry name" value="DHFR-like_dom_sf"/>
</dbReference>
<proteinExistence type="predicted"/>
<organism evidence="5 6">
    <name type="scientific">Cellulomonas bogoriensis 69B4 = DSM 16987</name>
    <dbReference type="NCBI Taxonomy" id="1386082"/>
    <lineage>
        <taxon>Bacteria</taxon>
        <taxon>Bacillati</taxon>
        <taxon>Actinomycetota</taxon>
        <taxon>Actinomycetes</taxon>
        <taxon>Micrococcales</taxon>
        <taxon>Cellulomonadaceae</taxon>
        <taxon>Cellulomonas</taxon>
    </lineage>
</organism>
<protein>
    <submittedName>
        <fullName evidence="5">Deaminase</fullName>
    </submittedName>
</protein>
<accession>A0A0A0BZ84</accession>